<dbReference type="InterPro" id="IPR043831">
    <property type="entry name" value="DUF5808"/>
</dbReference>
<proteinExistence type="predicted"/>
<feature type="transmembrane region" description="Helical" evidence="1">
    <location>
        <begin position="67"/>
        <end position="88"/>
    </location>
</feature>
<evidence type="ECO:0000313" key="4">
    <source>
        <dbReference type="EMBL" id="OFI50041.1"/>
    </source>
</evidence>
<evidence type="ECO:0008006" key="6">
    <source>
        <dbReference type="Google" id="ProtNLM"/>
    </source>
</evidence>
<sequence length="242" mass="28102">MGTQKRYASLDSRTRVPVVTTSRYIIVYLIAVVSELIFTFAFYDKIPNQIPTHFDALMNPNQFTEKSLYSVLCMPLIQTVMLIIFIVCNEMMKASKIQLSSSNPKDSLKINEEVRLTNSKLLFNLFILMQLIFFTVQMMTCFNIRSLRYVMLAILSLTTIYIVTYIFILLKIRKGHSYPIVEDKSAWKLGILYYNKDDVAYIVQKRSGLGYTLNFARYQSWLITLAFILVMFAIVFLGNKFS</sequence>
<evidence type="ECO:0000259" key="3">
    <source>
        <dbReference type="Pfam" id="PF19124"/>
    </source>
</evidence>
<accession>A0A1E8GP62</accession>
<dbReference type="PANTHER" id="PTHR37810:SF9">
    <property type="entry name" value="MEMBRANE PROTEIN"/>
    <property type="match status" value="1"/>
</dbReference>
<feature type="domain" description="DUF1648" evidence="2">
    <location>
        <begin position="35"/>
        <end position="78"/>
    </location>
</feature>
<dbReference type="InterPro" id="IPR012867">
    <property type="entry name" value="DUF1648"/>
</dbReference>
<keyword evidence="1" id="KW-0812">Transmembrane</keyword>
<evidence type="ECO:0000313" key="5">
    <source>
        <dbReference type="Proteomes" id="UP000178622"/>
    </source>
</evidence>
<evidence type="ECO:0000259" key="2">
    <source>
        <dbReference type="Pfam" id="PF07853"/>
    </source>
</evidence>
<dbReference type="GO" id="GO:0009636">
    <property type="term" value="P:response to toxic substance"/>
    <property type="evidence" value="ECO:0007669"/>
    <property type="project" value="TreeGrafter"/>
</dbReference>
<feature type="transmembrane region" description="Helical" evidence="1">
    <location>
        <begin position="21"/>
        <end position="43"/>
    </location>
</feature>
<dbReference type="RefSeq" id="WP_070791724.1">
    <property type="nucleotide sequence ID" value="NZ_MKIR01000004.1"/>
</dbReference>
<keyword evidence="1" id="KW-1133">Transmembrane helix</keyword>
<reference evidence="5" key="1">
    <citation type="submission" date="2016-09" db="EMBL/GenBank/DDBJ databases">
        <title>Draft genome sequence of a novel species of the family Streptococcaceae isolated from flowers.</title>
        <authorList>
            <person name="Chuah L.-O."/>
            <person name="Yap K.-P."/>
            <person name="Thong K.L."/>
            <person name="Liong M.T."/>
            <person name="Ahmad R."/>
            <person name="Rusul G."/>
        </authorList>
    </citation>
    <scope>NUCLEOTIDE SEQUENCE [LARGE SCALE GENOMIC DNA]</scope>
    <source>
        <strain evidence="5">DF1</strain>
    </source>
</reference>
<gene>
    <name evidence="4" type="ORF">BG261_10385</name>
</gene>
<feature type="transmembrane region" description="Helical" evidence="1">
    <location>
        <begin position="221"/>
        <end position="238"/>
    </location>
</feature>
<dbReference type="Proteomes" id="UP000178622">
    <property type="component" value="Unassembled WGS sequence"/>
</dbReference>
<feature type="transmembrane region" description="Helical" evidence="1">
    <location>
        <begin position="146"/>
        <end position="170"/>
    </location>
</feature>
<dbReference type="EMBL" id="MKIR01000004">
    <property type="protein sequence ID" value="OFI50041.1"/>
    <property type="molecule type" value="Genomic_DNA"/>
</dbReference>
<dbReference type="Pfam" id="PF19124">
    <property type="entry name" value="DUF5808"/>
    <property type="match status" value="1"/>
</dbReference>
<dbReference type="Pfam" id="PF07853">
    <property type="entry name" value="DUF1648"/>
    <property type="match status" value="1"/>
</dbReference>
<name>A0A1E8GP62_9LACT</name>
<comment type="caution">
    <text evidence="4">The sequence shown here is derived from an EMBL/GenBank/DDBJ whole genome shotgun (WGS) entry which is preliminary data.</text>
</comment>
<protein>
    <recommendedName>
        <fullName evidence="6">DUF1648 domain-containing protein</fullName>
    </recommendedName>
</protein>
<dbReference type="OrthoDB" id="157646at2"/>
<dbReference type="AlphaFoldDB" id="A0A1E8GP62"/>
<dbReference type="STRING" id="1859473.BG261_10385"/>
<keyword evidence="1" id="KW-0472">Membrane</keyword>
<evidence type="ECO:0000256" key="1">
    <source>
        <dbReference type="SAM" id="Phobius"/>
    </source>
</evidence>
<dbReference type="PANTHER" id="PTHR37810">
    <property type="entry name" value="IMMUNITY PROTEIN SDPI"/>
    <property type="match status" value="1"/>
</dbReference>
<feature type="transmembrane region" description="Helical" evidence="1">
    <location>
        <begin position="121"/>
        <end position="140"/>
    </location>
</feature>
<keyword evidence="5" id="KW-1185">Reference proteome</keyword>
<organism evidence="4 5">
    <name type="scientific">Floricoccus tropicus</name>
    <dbReference type="NCBI Taxonomy" id="1859473"/>
    <lineage>
        <taxon>Bacteria</taxon>
        <taxon>Bacillati</taxon>
        <taxon>Bacillota</taxon>
        <taxon>Bacilli</taxon>
        <taxon>Lactobacillales</taxon>
        <taxon>Streptococcaceae</taxon>
        <taxon>Floricoccus</taxon>
    </lineage>
</organism>
<feature type="domain" description="DUF5808" evidence="3">
    <location>
        <begin position="196"/>
        <end position="221"/>
    </location>
</feature>